<protein>
    <submittedName>
        <fullName evidence="9">Homeobox domain-containing protein</fullName>
    </submittedName>
</protein>
<dbReference type="InterPro" id="IPR000047">
    <property type="entry name" value="HTH_motif"/>
</dbReference>
<comment type="subcellular location">
    <subcellularLocation>
        <location evidence="1 5 6">Nucleus</location>
    </subcellularLocation>
</comment>
<evidence type="ECO:0000256" key="2">
    <source>
        <dbReference type="ARBA" id="ARBA00023125"/>
    </source>
</evidence>
<evidence type="ECO:0000313" key="9">
    <source>
        <dbReference type="WBParaSite" id="TMUE_2000009755.1"/>
    </source>
</evidence>
<dbReference type="AlphaFoldDB" id="A0A5S6QR98"/>
<feature type="DNA-binding region" description="Homeobox" evidence="5">
    <location>
        <begin position="58"/>
        <end position="117"/>
    </location>
</feature>
<dbReference type="Proteomes" id="UP000046395">
    <property type="component" value="Unassembled WGS sequence"/>
</dbReference>
<evidence type="ECO:0000256" key="5">
    <source>
        <dbReference type="PROSITE-ProRule" id="PRU00108"/>
    </source>
</evidence>
<dbReference type="Gene3D" id="1.10.10.60">
    <property type="entry name" value="Homeodomain-like"/>
    <property type="match status" value="1"/>
</dbReference>
<dbReference type="InterPro" id="IPR009057">
    <property type="entry name" value="Homeodomain-like_sf"/>
</dbReference>
<evidence type="ECO:0000256" key="1">
    <source>
        <dbReference type="ARBA" id="ARBA00004123"/>
    </source>
</evidence>
<organism evidence="8 9">
    <name type="scientific">Trichuris muris</name>
    <name type="common">Mouse whipworm</name>
    <dbReference type="NCBI Taxonomy" id="70415"/>
    <lineage>
        <taxon>Eukaryota</taxon>
        <taxon>Metazoa</taxon>
        <taxon>Ecdysozoa</taxon>
        <taxon>Nematoda</taxon>
        <taxon>Enoplea</taxon>
        <taxon>Dorylaimia</taxon>
        <taxon>Trichinellida</taxon>
        <taxon>Trichuridae</taxon>
        <taxon>Trichuris</taxon>
    </lineage>
</organism>
<dbReference type="InterPro" id="IPR001356">
    <property type="entry name" value="HD"/>
</dbReference>
<dbReference type="GO" id="GO:0005634">
    <property type="term" value="C:nucleus"/>
    <property type="evidence" value="ECO:0007669"/>
    <property type="project" value="UniProtKB-SubCell"/>
</dbReference>
<accession>A0A5S6QR98</accession>
<evidence type="ECO:0000256" key="4">
    <source>
        <dbReference type="ARBA" id="ARBA00023242"/>
    </source>
</evidence>
<dbReference type="STRING" id="70415.A0A5S6QR98"/>
<evidence type="ECO:0000313" key="8">
    <source>
        <dbReference type="Proteomes" id="UP000046395"/>
    </source>
</evidence>
<keyword evidence="8" id="KW-1185">Reference proteome</keyword>
<sequence length="299" mass="35047">MQQQQQQQQQQSHAQKMHAASLSVGKFIPEYCKVIHYTDGSGRVKELIFPKGLDLERPKRPRTVFSKEQVLILEKEFRKTQYLVGTERQRLSNLLGLTDQQVKVWFQNRRTKYRKEKECCSHGDTYFQIWSNSDTGHRMRSTLAIDHTECPKRVEFAQDWLFVLSNFPKLKGFGGTLRIAKHDVMESPQEDLRSSAFTGAADRLIKQERHWTMPLRKHVVPGEAGEMIARYKHDEAEAIAFMQEHGILHRDRRCDCFYAMVLRAKTLSYYRWRCGVWTCGKDVALRSGTYGRKRYLPSN</sequence>
<dbReference type="PROSITE" id="PS00027">
    <property type="entry name" value="HOMEOBOX_1"/>
    <property type="match status" value="1"/>
</dbReference>
<dbReference type="GO" id="GO:0007420">
    <property type="term" value="P:brain development"/>
    <property type="evidence" value="ECO:0007669"/>
    <property type="project" value="TreeGrafter"/>
</dbReference>
<dbReference type="PANTHER" id="PTHR24339">
    <property type="entry name" value="HOMEOBOX PROTEIN EMX-RELATED"/>
    <property type="match status" value="1"/>
</dbReference>
<evidence type="ECO:0000256" key="3">
    <source>
        <dbReference type="ARBA" id="ARBA00023155"/>
    </source>
</evidence>
<dbReference type="WBParaSite" id="TMUE_2000009755.1">
    <property type="protein sequence ID" value="TMUE_2000009755.1"/>
    <property type="gene ID" value="WBGene00289727"/>
</dbReference>
<dbReference type="GO" id="GO:0030182">
    <property type="term" value="P:neuron differentiation"/>
    <property type="evidence" value="ECO:0007669"/>
    <property type="project" value="TreeGrafter"/>
</dbReference>
<dbReference type="SMART" id="SM00389">
    <property type="entry name" value="HOX"/>
    <property type="match status" value="1"/>
</dbReference>
<dbReference type="GO" id="GO:0000978">
    <property type="term" value="F:RNA polymerase II cis-regulatory region sequence-specific DNA binding"/>
    <property type="evidence" value="ECO:0007669"/>
    <property type="project" value="TreeGrafter"/>
</dbReference>
<name>A0A5S6QR98_TRIMR</name>
<dbReference type="PROSITE" id="PS50071">
    <property type="entry name" value="HOMEOBOX_2"/>
    <property type="match status" value="1"/>
</dbReference>
<reference evidence="9" key="1">
    <citation type="submission" date="2019-12" db="UniProtKB">
        <authorList>
            <consortium name="WormBaseParasite"/>
        </authorList>
    </citation>
    <scope>IDENTIFICATION</scope>
</reference>
<keyword evidence="2 5" id="KW-0238">DNA-binding</keyword>
<dbReference type="GO" id="GO:0000981">
    <property type="term" value="F:DNA-binding transcription factor activity, RNA polymerase II-specific"/>
    <property type="evidence" value="ECO:0007669"/>
    <property type="project" value="InterPro"/>
</dbReference>
<dbReference type="CDD" id="cd00086">
    <property type="entry name" value="homeodomain"/>
    <property type="match status" value="1"/>
</dbReference>
<dbReference type="PRINTS" id="PR00031">
    <property type="entry name" value="HTHREPRESSR"/>
</dbReference>
<keyword evidence="3 5" id="KW-0371">Homeobox</keyword>
<dbReference type="InterPro" id="IPR017970">
    <property type="entry name" value="Homeobox_CS"/>
</dbReference>
<proteinExistence type="predicted"/>
<evidence type="ECO:0000259" key="7">
    <source>
        <dbReference type="PROSITE" id="PS50071"/>
    </source>
</evidence>
<evidence type="ECO:0000256" key="6">
    <source>
        <dbReference type="RuleBase" id="RU000682"/>
    </source>
</evidence>
<dbReference type="SUPFAM" id="SSF46689">
    <property type="entry name" value="Homeodomain-like"/>
    <property type="match status" value="1"/>
</dbReference>
<dbReference type="InterPro" id="IPR050877">
    <property type="entry name" value="EMX-VAX-Noto_Homeobox_TFs"/>
</dbReference>
<feature type="domain" description="Homeobox" evidence="7">
    <location>
        <begin position="56"/>
        <end position="116"/>
    </location>
</feature>
<keyword evidence="4 5" id="KW-0539">Nucleus</keyword>
<dbReference type="Pfam" id="PF00046">
    <property type="entry name" value="Homeodomain"/>
    <property type="match status" value="1"/>
</dbReference>
<dbReference type="PANTHER" id="PTHR24339:SF69">
    <property type="entry name" value="HOMEOBOX PROTEIN CEH-5"/>
    <property type="match status" value="1"/>
</dbReference>